<dbReference type="RefSeq" id="WP_073286294.1">
    <property type="nucleotide sequence ID" value="NZ_FRCP01000009.1"/>
</dbReference>
<evidence type="ECO:0000313" key="2">
    <source>
        <dbReference type="Proteomes" id="UP000184038"/>
    </source>
</evidence>
<organism evidence="1 2">
    <name type="scientific">Anaerosporobacter mobilis DSM 15930</name>
    <dbReference type="NCBI Taxonomy" id="1120996"/>
    <lineage>
        <taxon>Bacteria</taxon>
        <taxon>Bacillati</taxon>
        <taxon>Bacillota</taxon>
        <taxon>Clostridia</taxon>
        <taxon>Lachnospirales</taxon>
        <taxon>Lachnospiraceae</taxon>
        <taxon>Anaerosporobacter</taxon>
    </lineage>
</organism>
<dbReference type="Gene3D" id="3.40.50.11190">
    <property type="match status" value="1"/>
</dbReference>
<dbReference type="Gene3D" id="3.40.50.2000">
    <property type="entry name" value="Glycogen Phosphorylase B"/>
    <property type="match status" value="1"/>
</dbReference>
<sequence length="350" mass="40406">MRTTVLFVIIGAGLGHLTRGLAIATQITKLNKNCNIIFFTTNANANIIEKFHYQYYYLPNRSLLSQTMKAPEYNAYMKNILIGIMEKHQTDYFVFDGAFPYPCIVGSMRHRTMYNIWIKREGDRQGFDDAAIIAYKKYFDCIIIPEELGQKEYREYLTKEKLVPPILLIDNKDVRDGIRHRFSITSKEKVWYVQLGRANRDIKSGLLNRIIHTILNIEDSYIVLGESIDGPCIEMEHPRIWNHKNYPNSHMFSEVDFAITTAGYNITHELAYYNIPAILVPDLFVVKDDQRARGLRIEDIGGAITLTDYSQIERAISHLMEKELEMKNKLEDYHLVNGAQQAAEIILGIG</sequence>
<gene>
    <name evidence="1" type="ORF">SAMN02746066_01801</name>
</gene>
<proteinExistence type="predicted"/>
<reference evidence="1 2" key="1">
    <citation type="submission" date="2016-11" db="EMBL/GenBank/DDBJ databases">
        <authorList>
            <person name="Jaros S."/>
            <person name="Januszkiewicz K."/>
            <person name="Wedrychowicz H."/>
        </authorList>
    </citation>
    <scope>NUCLEOTIDE SEQUENCE [LARGE SCALE GENOMIC DNA]</scope>
    <source>
        <strain evidence="1 2">DSM 15930</strain>
    </source>
</reference>
<dbReference type="PANTHER" id="PTHR21015:SF22">
    <property type="entry name" value="GLYCOSYLTRANSFERASE"/>
    <property type="match status" value="1"/>
</dbReference>
<dbReference type="STRING" id="1120996.SAMN02746066_01801"/>
<dbReference type="OrthoDB" id="6620093at2"/>
<accession>A0A1M7IE90</accession>
<name>A0A1M7IE90_9FIRM</name>
<evidence type="ECO:0000313" key="1">
    <source>
        <dbReference type="EMBL" id="SHM38757.1"/>
    </source>
</evidence>
<dbReference type="AlphaFoldDB" id="A0A1M7IE90"/>
<dbReference type="GO" id="GO:0016757">
    <property type="term" value="F:glycosyltransferase activity"/>
    <property type="evidence" value="ECO:0007669"/>
    <property type="project" value="TreeGrafter"/>
</dbReference>
<dbReference type="SUPFAM" id="SSF53756">
    <property type="entry name" value="UDP-Glycosyltransferase/glycogen phosphorylase"/>
    <property type="match status" value="1"/>
</dbReference>
<keyword evidence="2" id="KW-1185">Reference proteome</keyword>
<keyword evidence="1" id="KW-0808">Transferase</keyword>
<dbReference type="PANTHER" id="PTHR21015">
    <property type="entry name" value="UDP-N-ACETYLGLUCOSAMINE--N-ACETYLMURAMYL-(PENTAPEPTIDE) PYROPHOSPHORYL-UNDECAPRENOL N-ACETYLGLUCOSAMINE TRANSFERASE 1"/>
    <property type="match status" value="1"/>
</dbReference>
<protein>
    <submittedName>
        <fullName evidence="1">UDP-N-acetylglucosamine:LPS N-acetylglucosamine transferase</fullName>
    </submittedName>
</protein>
<dbReference type="EMBL" id="FRCP01000009">
    <property type="protein sequence ID" value="SHM38757.1"/>
    <property type="molecule type" value="Genomic_DNA"/>
</dbReference>
<dbReference type="Proteomes" id="UP000184038">
    <property type="component" value="Unassembled WGS sequence"/>
</dbReference>